<gene>
    <name evidence="3" type="ORF">M430DRAFT_137534</name>
</gene>
<evidence type="ECO:0000256" key="1">
    <source>
        <dbReference type="SAM" id="Phobius"/>
    </source>
</evidence>
<proteinExistence type="predicted"/>
<keyword evidence="1" id="KW-0472">Membrane</keyword>
<dbReference type="PANTHER" id="PTHR38794">
    <property type="entry name" value="INTEGRAL MEMBRANE PROTEIN"/>
    <property type="match status" value="1"/>
</dbReference>
<dbReference type="OrthoDB" id="3918601at2759"/>
<feature type="transmembrane region" description="Helical" evidence="1">
    <location>
        <begin position="50"/>
        <end position="69"/>
    </location>
</feature>
<dbReference type="RefSeq" id="XP_024722522.1">
    <property type="nucleotide sequence ID" value="XM_024862514.1"/>
</dbReference>
<dbReference type="InParanoid" id="A0A2T3B6G7"/>
<evidence type="ECO:0000313" key="3">
    <source>
        <dbReference type="EMBL" id="PSS22367.1"/>
    </source>
</evidence>
<dbReference type="EMBL" id="KZ679009">
    <property type="protein sequence ID" value="PSS22367.1"/>
    <property type="molecule type" value="Genomic_DNA"/>
</dbReference>
<evidence type="ECO:0000259" key="2">
    <source>
        <dbReference type="Pfam" id="PF20684"/>
    </source>
</evidence>
<name>A0A2T3B6G7_AMORE</name>
<dbReference type="AlphaFoldDB" id="A0A2T3B6G7"/>
<feature type="transmembrane region" description="Helical" evidence="1">
    <location>
        <begin position="128"/>
        <end position="148"/>
    </location>
</feature>
<feature type="transmembrane region" description="Helical" evidence="1">
    <location>
        <begin position="19"/>
        <end position="38"/>
    </location>
</feature>
<protein>
    <recommendedName>
        <fullName evidence="2">Rhodopsin domain-containing protein</fullName>
    </recommendedName>
</protein>
<dbReference type="PANTHER" id="PTHR38794:SF1">
    <property type="entry name" value="INTEGRAL MEMBRANE PROTEIN"/>
    <property type="match status" value="1"/>
</dbReference>
<dbReference type="InterPro" id="IPR049326">
    <property type="entry name" value="Rhodopsin_dom_fungi"/>
</dbReference>
<keyword evidence="1" id="KW-0812">Transmembrane</keyword>
<accession>A0A2T3B6G7</accession>
<dbReference type="GeneID" id="36570595"/>
<dbReference type="Proteomes" id="UP000241818">
    <property type="component" value="Unassembled WGS sequence"/>
</dbReference>
<feature type="transmembrane region" description="Helical" evidence="1">
    <location>
        <begin position="202"/>
        <end position="224"/>
    </location>
</feature>
<reference evidence="3 4" key="1">
    <citation type="journal article" date="2018" name="New Phytol.">
        <title>Comparative genomics and transcriptomics depict ericoid mycorrhizal fungi as versatile saprotrophs and plant mutualists.</title>
        <authorList>
            <person name="Martino E."/>
            <person name="Morin E."/>
            <person name="Grelet G.A."/>
            <person name="Kuo A."/>
            <person name="Kohler A."/>
            <person name="Daghino S."/>
            <person name="Barry K.W."/>
            <person name="Cichocki N."/>
            <person name="Clum A."/>
            <person name="Dockter R.B."/>
            <person name="Hainaut M."/>
            <person name="Kuo R.C."/>
            <person name="LaButti K."/>
            <person name="Lindahl B.D."/>
            <person name="Lindquist E.A."/>
            <person name="Lipzen A."/>
            <person name="Khouja H.R."/>
            <person name="Magnuson J."/>
            <person name="Murat C."/>
            <person name="Ohm R.A."/>
            <person name="Singer S.W."/>
            <person name="Spatafora J.W."/>
            <person name="Wang M."/>
            <person name="Veneault-Fourrey C."/>
            <person name="Henrissat B."/>
            <person name="Grigoriev I.V."/>
            <person name="Martin F.M."/>
            <person name="Perotto S."/>
        </authorList>
    </citation>
    <scope>NUCLEOTIDE SEQUENCE [LARGE SCALE GENOMIC DNA]</scope>
    <source>
        <strain evidence="3 4">ATCC 22711</strain>
    </source>
</reference>
<sequence length="379" mass="41949">MSQSQVLITSDNKTPLVEIIVWILLTVSILAVVARVATKLTLVGQLRLEDYLITISLLFAAGQSVAAGIQDSNGFGQHIDTLNDGPVSAILKSEYAASTLFIASLCFAKLSVIIFVVSLAKTYKMVTLSLELAIILWAITAEFAILFQCRLPEPWNYIGHACFNRVAFWTYFSVTNILTDCALVSIMFFIAWKIQTSWSKRILIMGVFGSRIFVVAAVGLQIYYSNRALNSGDPTFSLWQASISTQAVQCLSILTACIPYLKPFLESLESGLMRADDLRRRGKVGISGYGSGDRSIPRATNFELSIPSNEANFQSKNSRLRELTNIQRRPEPGYGVTTVTGAEGPSQDWDYQSQRSQAMLIKEIRTWDVDVEGREGNLP</sequence>
<keyword evidence="4" id="KW-1185">Reference proteome</keyword>
<feature type="domain" description="Rhodopsin" evidence="2">
    <location>
        <begin position="34"/>
        <end position="266"/>
    </location>
</feature>
<evidence type="ECO:0000313" key="4">
    <source>
        <dbReference type="Proteomes" id="UP000241818"/>
    </source>
</evidence>
<dbReference type="Pfam" id="PF20684">
    <property type="entry name" value="Fung_rhodopsin"/>
    <property type="match status" value="1"/>
</dbReference>
<feature type="transmembrane region" description="Helical" evidence="1">
    <location>
        <begin position="95"/>
        <end position="116"/>
    </location>
</feature>
<keyword evidence="1" id="KW-1133">Transmembrane helix</keyword>
<organism evidence="3 4">
    <name type="scientific">Amorphotheca resinae ATCC 22711</name>
    <dbReference type="NCBI Taxonomy" id="857342"/>
    <lineage>
        <taxon>Eukaryota</taxon>
        <taxon>Fungi</taxon>
        <taxon>Dikarya</taxon>
        <taxon>Ascomycota</taxon>
        <taxon>Pezizomycotina</taxon>
        <taxon>Leotiomycetes</taxon>
        <taxon>Helotiales</taxon>
        <taxon>Amorphothecaceae</taxon>
        <taxon>Amorphotheca</taxon>
    </lineage>
</organism>
<feature type="transmembrane region" description="Helical" evidence="1">
    <location>
        <begin position="168"/>
        <end position="190"/>
    </location>
</feature>